<protein>
    <recommendedName>
        <fullName evidence="4">4-alpha-glucanotransferase</fullName>
        <ecNumber evidence="3">2.4.1.25</ecNumber>
    </recommendedName>
    <alternativeName>
        <fullName evidence="8">Amylomaltase</fullName>
    </alternativeName>
    <alternativeName>
        <fullName evidence="9">Disproportionating enzyme</fullName>
    </alternativeName>
</protein>
<evidence type="ECO:0000259" key="10">
    <source>
        <dbReference type="SMART" id="SM00642"/>
    </source>
</evidence>
<evidence type="ECO:0000256" key="9">
    <source>
        <dbReference type="ARBA" id="ARBA00031501"/>
    </source>
</evidence>
<keyword evidence="5" id="KW-0328">Glycosyltransferase</keyword>
<dbReference type="PANTHER" id="PTHR32438">
    <property type="entry name" value="4-ALPHA-GLUCANOTRANSFERASE DPE1, CHLOROPLASTIC/AMYLOPLASTIC"/>
    <property type="match status" value="1"/>
</dbReference>
<dbReference type="InterPro" id="IPR006047">
    <property type="entry name" value="GH13_cat_dom"/>
</dbReference>
<evidence type="ECO:0000256" key="8">
    <source>
        <dbReference type="ARBA" id="ARBA00031423"/>
    </source>
</evidence>
<evidence type="ECO:0000256" key="7">
    <source>
        <dbReference type="ARBA" id="ARBA00023277"/>
    </source>
</evidence>
<evidence type="ECO:0000313" key="12">
    <source>
        <dbReference type="Proteomes" id="UP000824078"/>
    </source>
</evidence>
<dbReference type="GO" id="GO:0004134">
    <property type="term" value="F:4-alpha-glucanotransferase activity"/>
    <property type="evidence" value="ECO:0007669"/>
    <property type="project" value="UniProtKB-EC"/>
</dbReference>
<dbReference type="PANTHER" id="PTHR32438:SF5">
    <property type="entry name" value="4-ALPHA-GLUCANOTRANSFERASE DPE1, CHLOROPLASTIC_AMYLOPLASTIC"/>
    <property type="match status" value="1"/>
</dbReference>
<sequence>MRALHNSRSLSFRDPYGAIQVGGAVRLAVDVWDVDNITCELRLWSDEIGEELLPMEAQSTEECLEFSRTISFDEARIVWYTFKFTTADGDVLWYGAREGRTGGEGELRSYQGPSFQMTVYKPRAIKPDWYRGGIVYQIFPDRFARGAEWRERVTQALAHERKGPGRALVEDWTTPVRYEKDELGRIVRWDFYGGTLSGIRENLSYLHDMGVTVIYLNPIFEAASNHRYDTADYLHIDPMLGDEEEFSALCLEAHNFGISIILDGVFNHTGCDSRYFNKYGNYDTLGAYQSPDSPYRSWYHFSEDGYDYSSWWGVGDLPDLNEEDPGYRELVFGKDGVIRHWLRAGASGWRLDVADELPDDFLVELKKAALKERPDALVLGEVWEDASNKISYGKLRRYFLGDELDCCMNYNLRAPLISYIMGWGNAAELAERIESMHENYPPDAFAEALNMLGTHDTERLLTILGGAPDSGSLSDEERFRYRLNGDQLGLAQARLWLAVLLQMTLPGVPSIYYGDEVGMEGYADPYNRGTFPWGHENRNCQTIYLNAINLRRTLPVLVNGDIEAFSEGEDIFGFTRTDATTGESATVLVNRSLSAVREVSVPMRAEEVDEVISGREVEVLGDHVTVRLPQLGSAVLYFHNERNLVRTPERGSGILAHITSIPAATEDGEAGTLGEAAFHFCDWLKRAGQRYWQILPVNPTDAHGSPYAGLSAFAGNFALVSQEKARARKIDEKAYQAFCAEHAQWLDPYATFMAIKAVIDDGPWQQWPEKYRDWSPELLNDPELVDEIEIVRRKQFEFQLQWDELRAYAHEQGIQIVGDMPMYVSLDSADVWAHRNIFRLNANGEPNVVAGTPPDAFSPSGQVWGNPVYDWDALRAEDYAWWMQRFARAFALYDYVRLDHFLGFSSFYAIPRDHNAGDGRWRVGPGRELFERAFKEFGPLPVIAEDLGLITPAIRALMASCGVVGMDVCVFADAFSLDGWQPAAHKIAYTSTHDTQTLLGWCAGRFCGGADEQAAHDVAQRALEVCEQSSADVVMVQLQDALGLGEADRMNRPGTVGDNWKWRAKAAQVESACERMREVTERANRL</sequence>
<keyword evidence="7" id="KW-0119">Carbohydrate metabolism</keyword>
<dbReference type="InterPro" id="IPR003385">
    <property type="entry name" value="Glyco_hydro_77"/>
</dbReference>
<dbReference type="SMART" id="SM00642">
    <property type="entry name" value="Aamy"/>
    <property type="match status" value="1"/>
</dbReference>
<dbReference type="Gene3D" id="3.20.20.80">
    <property type="entry name" value="Glycosidases"/>
    <property type="match status" value="3"/>
</dbReference>
<accession>A0A9D1HWM2</accession>
<evidence type="ECO:0000256" key="2">
    <source>
        <dbReference type="ARBA" id="ARBA00005684"/>
    </source>
</evidence>
<dbReference type="EC" id="2.4.1.25" evidence="3"/>
<dbReference type="CDD" id="cd02857">
    <property type="entry name" value="E_set_CDase_PDE_N"/>
    <property type="match status" value="1"/>
</dbReference>
<dbReference type="InterPro" id="IPR013783">
    <property type="entry name" value="Ig-like_fold"/>
</dbReference>
<dbReference type="Pfam" id="PF00128">
    <property type="entry name" value="Alpha-amylase"/>
    <property type="match status" value="1"/>
</dbReference>
<keyword evidence="6" id="KW-0808">Transferase</keyword>
<dbReference type="Proteomes" id="UP000824078">
    <property type="component" value="Unassembled WGS sequence"/>
</dbReference>
<gene>
    <name evidence="11" type="ORF">IAD17_03340</name>
</gene>
<dbReference type="Pfam" id="PF02446">
    <property type="entry name" value="Glyco_hydro_77"/>
    <property type="match status" value="1"/>
</dbReference>
<evidence type="ECO:0000256" key="1">
    <source>
        <dbReference type="ARBA" id="ARBA00000439"/>
    </source>
</evidence>
<reference evidence="11" key="1">
    <citation type="submission" date="2020-10" db="EMBL/GenBank/DDBJ databases">
        <authorList>
            <person name="Gilroy R."/>
        </authorList>
    </citation>
    <scope>NUCLEOTIDE SEQUENCE</scope>
    <source>
        <strain evidence="11">ChiHjej12B11-29160</strain>
    </source>
</reference>
<comment type="caution">
    <text evidence="11">The sequence shown here is derived from an EMBL/GenBank/DDBJ whole genome shotgun (WGS) entry which is preliminary data.</text>
</comment>
<evidence type="ECO:0000256" key="3">
    <source>
        <dbReference type="ARBA" id="ARBA00012560"/>
    </source>
</evidence>
<evidence type="ECO:0000256" key="5">
    <source>
        <dbReference type="ARBA" id="ARBA00022676"/>
    </source>
</evidence>
<evidence type="ECO:0000313" key="11">
    <source>
        <dbReference type="EMBL" id="HIU23938.1"/>
    </source>
</evidence>
<dbReference type="InterPro" id="IPR004185">
    <property type="entry name" value="Glyco_hydro_13_lg-like_dom"/>
</dbReference>
<organism evidence="11 12">
    <name type="scientific">Candidatus Coprovicinus avistercoris</name>
    <dbReference type="NCBI Taxonomy" id="2840754"/>
    <lineage>
        <taxon>Bacteria</taxon>
        <taxon>Bacillati</taxon>
        <taxon>Actinomycetota</taxon>
        <taxon>Coriobacteriia</taxon>
        <taxon>Coriobacteriales</taxon>
        <taxon>Coriobacteriaceae</taxon>
        <taxon>Coriobacteriaceae incertae sedis</taxon>
        <taxon>Candidatus Coprovicinus</taxon>
    </lineage>
</organism>
<dbReference type="GO" id="GO:0005975">
    <property type="term" value="P:carbohydrate metabolic process"/>
    <property type="evidence" value="ECO:0007669"/>
    <property type="project" value="InterPro"/>
</dbReference>
<dbReference type="EMBL" id="DVMQ01000011">
    <property type="protein sequence ID" value="HIU23938.1"/>
    <property type="molecule type" value="Genomic_DNA"/>
</dbReference>
<dbReference type="Gene3D" id="3.90.400.10">
    <property type="entry name" value="Oligo-1,6-glucosidase, Domain 2"/>
    <property type="match status" value="1"/>
</dbReference>
<dbReference type="InterPro" id="IPR013780">
    <property type="entry name" value="Glyco_hydro_b"/>
</dbReference>
<reference evidence="11" key="2">
    <citation type="journal article" date="2021" name="PeerJ">
        <title>Extensive microbial diversity within the chicken gut microbiome revealed by metagenomics and culture.</title>
        <authorList>
            <person name="Gilroy R."/>
            <person name="Ravi A."/>
            <person name="Getino M."/>
            <person name="Pursley I."/>
            <person name="Horton D.L."/>
            <person name="Alikhan N.F."/>
            <person name="Baker D."/>
            <person name="Gharbi K."/>
            <person name="Hall N."/>
            <person name="Watson M."/>
            <person name="Adriaenssens E.M."/>
            <person name="Foster-Nyarko E."/>
            <person name="Jarju S."/>
            <person name="Secka A."/>
            <person name="Antonio M."/>
            <person name="Oren A."/>
            <person name="Chaudhuri R.R."/>
            <person name="La Ragione R."/>
            <person name="Hildebrand F."/>
            <person name="Pallen M.J."/>
        </authorList>
    </citation>
    <scope>NUCLEOTIDE SEQUENCE</scope>
    <source>
        <strain evidence="11">ChiHjej12B11-29160</strain>
    </source>
</reference>
<dbReference type="GO" id="GO:0004553">
    <property type="term" value="F:hydrolase activity, hydrolyzing O-glycosyl compounds"/>
    <property type="evidence" value="ECO:0007669"/>
    <property type="project" value="InterPro"/>
</dbReference>
<feature type="domain" description="Glycosyl hydrolase family 13 catalytic" evidence="10">
    <location>
        <begin position="137"/>
        <end position="551"/>
    </location>
</feature>
<dbReference type="InterPro" id="IPR045857">
    <property type="entry name" value="O16G_dom_2"/>
</dbReference>
<evidence type="ECO:0000256" key="4">
    <source>
        <dbReference type="ARBA" id="ARBA00020295"/>
    </source>
</evidence>
<evidence type="ECO:0000256" key="6">
    <source>
        <dbReference type="ARBA" id="ARBA00022679"/>
    </source>
</evidence>
<dbReference type="Gene3D" id="2.60.40.10">
    <property type="entry name" value="Immunoglobulins"/>
    <property type="match status" value="1"/>
</dbReference>
<proteinExistence type="inferred from homology"/>
<comment type="catalytic activity">
    <reaction evidence="1">
        <text>Transfers a segment of a (1-&gt;4)-alpha-D-glucan to a new position in an acceptor, which may be glucose or a (1-&gt;4)-alpha-D-glucan.</text>
        <dbReference type="EC" id="2.4.1.25"/>
    </reaction>
</comment>
<dbReference type="Gene3D" id="2.60.40.1180">
    <property type="entry name" value="Golgi alpha-mannosidase II"/>
    <property type="match status" value="1"/>
</dbReference>
<dbReference type="AlphaFoldDB" id="A0A9D1HWM2"/>
<dbReference type="SUPFAM" id="SSF51445">
    <property type="entry name" value="(Trans)glycosidases"/>
    <property type="match status" value="2"/>
</dbReference>
<dbReference type="InterPro" id="IPR017853">
    <property type="entry name" value="GH"/>
</dbReference>
<comment type="similarity">
    <text evidence="2">Belongs to the disproportionating enzyme family.</text>
</comment>
<name>A0A9D1HWM2_9ACTN</name>
<dbReference type="CDD" id="cd11338">
    <property type="entry name" value="AmyAc_CMD"/>
    <property type="match status" value="1"/>
</dbReference>